<name>A0A6A4DAQ3_9STRA</name>
<evidence type="ECO:0000256" key="1">
    <source>
        <dbReference type="SAM" id="MobiDB-lite"/>
    </source>
</evidence>
<dbReference type="EMBL" id="QXGE01000724">
    <property type="protein sequence ID" value="KAE9305020.1"/>
    <property type="molecule type" value="Genomic_DNA"/>
</dbReference>
<comment type="caution">
    <text evidence="2">The sequence shown here is derived from an EMBL/GenBank/DDBJ whole genome shotgun (WGS) entry which is preliminary data.</text>
</comment>
<dbReference type="Proteomes" id="UP000437068">
    <property type="component" value="Unassembled WGS sequence"/>
</dbReference>
<sequence>MDMLMSWLGPLGSRTVSRVIYGCGSHASKKTPSPLLRKFEPVLQTIFSDGRRKTRTRATKSKRRRLSTTARRRPETRESRGEDTTQVLQAASDSDHGSADIKTETGFQDGSVHAPLAVYDEALFDARLKFGRKKTLSQVEIDLYFPKPET</sequence>
<reference evidence="2 3" key="1">
    <citation type="submission" date="2018-08" db="EMBL/GenBank/DDBJ databases">
        <title>Genomic investigation of the strawberry pathogen Phytophthora fragariae indicates pathogenicity is determined by transcriptional variation in three key races.</title>
        <authorList>
            <person name="Adams T.M."/>
            <person name="Armitage A.D."/>
            <person name="Sobczyk M.K."/>
            <person name="Bates H.J."/>
            <person name="Dunwell J.M."/>
            <person name="Nellist C.F."/>
            <person name="Harrison R.J."/>
        </authorList>
    </citation>
    <scope>NUCLEOTIDE SEQUENCE [LARGE SCALE GENOMIC DNA]</scope>
    <source>
        <strain evidence="2 3">A4</strain>
    </source>
</reference>
<evidence type="ECO:0000313" key="2">
    <source>
        <dbReference type="EMBL" id="KAE9305020.1"/>
    </source>
</evidence>
<dbReference type="AlphaFoldDB" id="A0A6A4DAQ3"/>
<protein>
    <submittedName>
        <fullName evidence="2">Uncharacterized protein</fullName>
    </submittedName>
</protein>
<feature type="compositionally biased region" description="Basic residues" evidence="1">
    <location>
        <begin position="52"/>
        <end position="66"/>
    </location>
</feature>
<accession>A0A6A4DAQ3</accession>
<organism evidence="2 3">
    <name type="scientific">Phytophthora fragariae</name>
    <dbReference type="NCBI Taxonomy" id="53985"/>
    <lineage>
        <taxon>Eukaryota</taxon>
        <taxon>Sar</taxon>
        <taxon>Stramenopiles</taxon>
        <taxon>Oomycota</taxon>
        <taxon>Peronosporomycetes</taxon>
        <taxon>Peronosporales</taxon>
        <taxon>Peronosporaceae</taxon>
        <taxon>Phytophthora</taxon>
    </lineage>
</organism>
<evidence type="ECO:0000313" key="3">
    <source>
        <dbReference type="Proteomes" id="UP000437068"/>
    </source>
</evidence>
<feature type="compositionally biased region" description="Basic and acidic residues" evidence="1">
    <location>
        <begin position="72"/>
        <end position="83"/>
    </location>
</feature>
<feature type="compositionally biased region" description="Basic and acidic residues" evidence="1">
    <location>
        <begin position="93"/>
        <end position="103"/>
    </location>
</feature>
<proteinExistence type="predicted"/>
<gene>
    <name evidence="2" type="ORF">PF001_g12795</name>
</gene>
<feature type="region of interest" description="Disordered" evidence="1">
    <location>
        <begin position="48"/>
        <end position="106"/>
    </location>
</feature>